<evidence type="ECO:0000256" key="4">
    <source>
        <dbReference type="ARBA" id="ARBA00022989"/>
    </source>
</evidence>
<evidence type="ECO:0000256" key="2">
    <source>
        <dbReference type="ARBA" id="ARBA00022475"/>
    </source>
</evidence>
<organism evidence="9 10">
    <name type="scientific">Emticicia aquatica</name>
    <dbReference type="NCBI Taxonomy" id="1681835"/>
    <lineage>
        <taxon>Bacteria</taxon>
        <taxon>Pseudomonadati</taxon>
        <taxon>Bacteroidota</taxon>
        <taxon>Cytophagia</taxon>
        <taxon>Cytophagales</taxon>
        <taxon>Leadbetterellaceae</taxon>
        <taxon>Emticicia</taxon>
    </lineage>
</organism>
<dbReference type="RefSeq" id="WP_238805927.1">
    <property type="nucleotide sequence ID" value="NZ_CAKLPY010000001.1"/>
</dbReference>
<feature type="transmembrane region" description="Helical" evidence="6">
    <location>
        <begin position="35"/>
        <end position="58"/>
    </location>
</feature>
<evidence type="ECO:0000256" key="3">
    <source>
        <dbReference type="ARBA" id="ARBA00022692"/>
    </source>
</evidence>
<evidence type="ECO:0000259" key="7">
    <source>
        <dbReference type="Pfam" id="PF04024"/>
    </source>
</evidence>
<dbReference type="Pfam" id="PF04024">
    <property type="entry name" value="PspC"/>
    <property type="match status" value="1"/>
</dbReference>
<reference evidence="9" key="1">
    <citation type="submission" date="2021-12" db="EMBL/GenBank/DDBJ databases">
        <authorList>
            <person name="Rodrigo-Torres L."/>
            <person name="Arahal R. D."/>
            <person name="Lucena T."/>
        </authorList>
    </citation>
    <scope>NUCLEOTIDE SEQUENCE</scope>
    <source>
        <strain evidence="9">CECT 8858</strain>
    </source>
</reference>
<feature type="domain" description="LiaF transmembrane" evidence="8">
    <location>
        <begin position="99"/>
        <end position="148"/>
    </location>
</feature>
<feature type="transmembrane region" description="Helical" evidence="6">
    <location>
        <begin position="126"/>
        <end position="144"/>
    </location>
</feature>
<evidence type="ECO:0000256" key="6">
    <source>
        <dbReference type="SAM" id="Phobius"/>
    </source>
</evidence>
<accession>A0ABN8EUE5</accession>
<evidence type="ECO:0000256" key="1">
    <source>
        <dbReference type="ARBA" id="ARBA00004162"/>
    </source>
</evidence>
<keyword evidence="2" id="KW-1003">Cell membrane</keyword>
<name>A0ABN8EUE5_9BACT</name>
<keyword evidence="10" id="KW-1185">Reference proteome</keyword>
<evidence type="ECO:0000313" key="10">
    <source>
        <dbReference type="Proteomes" id="UP000837932"/>
    </source>
</evidence>
<proteinExistence type="predicted"/>
<dbReference type="InterPro" id="IPR007168">
    <property type="entry name" value="Phageshock_PspC_N"/>
</dbReference>
<evidence type="ECO:0000259" key="8">
    <source>
        <dbReference type="Pfam" id="PF22570"/>
    </source>
</evidence>
<dbReference type="PANTHER" id="PTHR33885">
    <property type="entry name" value="PHAGE SHOCK PROTEIN C"/>
    <property type="match status" value="1"/>
</dbReference>
<dbReference type="Proteomes" id="UP000837932">
    <property type="component" value="Unassembled WGS sequence"/>
</dbReference>
<sequence>MEKRLFRIKNRQSMLGGVSQGLAEYFNIDVTLIRVVFVLLFFTPVPSFFAYFILWVVLPVKHDYGFAGVNDSTDFNSTNDINSQNSNFTIMSRHNQNSNLVGGAVLIVLGIIFSFKTFFHINLWHYIGQMWPLVLVGIGVWLIVKDKKDDNFTNFTNNDSSSGI</sequence>
<comment type="subcellular location">
    <subcellularLocation>
        <location evidence="1">Cell membrane</location>
        <topology evidence="1">Single-pass membrane protein</topology>
    </subcellularLocation>
</comment>
<evidence type="ECO:0000256" key="5">
    <source>
        <dbReference type="ARBA" id="ARBA00023136"/>
    </source>
</evidence>
<keyword evidence="5 6" id="KW-0472">Membrane</keyword>
<feature type="domain" description="Phage shock protein PspC N-terminal" evidence="7">
    <location>
        <begin position="3"/>
        <end position="60"/>
    </location>
</feature>
<dbReference type="PANTHER" id="PTHR33885:SF3">
    <property type="entry name" value="PHAGE SHOCK PROTEIN C"/>
    <property type="match status" value="1"/>
</dbReference>
<dbReference type="InterPro" id="IPR052027">
    <property type="entry name" value="PspC"/>
</dbReference>
<dbReference type="Pfam" id="PF22570">
    <property type="entry name" value="LiaF-TM"/>
    <property type="match status" value="1"/>
</dbReference>
<gene>
    <name evidence="9" type="ORF">EMA8858_01494</name>
</gene>
<evidence type="ECO:0000313" key="9">
    <source>
        <dbReference type="EMBL" id="CAH0995373.1"/>
    </source>
</evidence>
<protein>
    <recommendedName>
        <fullName evidence="11">PspC domain-containing protein</fullName>
    </recommendedName>
</protein>
<evidence type="ECO:0008006" key="11">
    <source>
        <dbReference type="Google" id="ProtNLM"/>
    </source>
</evidence>
<keyword evidence="4 6" id="KW-1133">Transmembrane helix</keyword>
<comment type="caution">
    <text evidence="9">The sequence shown here is derived from an EMBL/GenBank/DDBJ whole genome shotgun (WGS) entry which is preliminary data.</text>
</comment>
<dbReference type="EMBL" id="CAKLPY010000001">
    <property type="protein sequence ID" value="CAH0995373.1"/>
    <property type="molecule type" value="Genomic_DNA"/>
</dbReference>
<keyword evidence="3 6" id="KW-0812">Transmembrane</keyword>
<feature type="transmembrane region" description="Helical" evidence="6">
    <location>
        <begin position="100"/>
        <end position="119"/>
    </location>
</feature>
<dbReference type="InterPro" id="IPR054331">
    <property type="entry name" value="LiaF_TM"/>
</dbReference>